<feature type="chain" id="PRO_5028816308" evidence="9">
    <location>
        <begin position="27"/>
        <end position="180"/>
    </location>
</feature>
<evidence type="ECO:0000256" key="4">
    <source>
        <dbReference type="ARBA" id="ARBA00022771"/>
    </source>
</evidence>
<keyword evidence="3" id="KW-0677">Repeat</keyword>
<keyword evidence="7" id="KW-0966">Cell projection</keyword>
<keyword evidence="5" id="KW-0862">Zinc</keyword>
<comment type="subcellular location">
    <subcellularLocation>
        <location evidence="1">Cell projection</location>
    </subcellularLocation>
</comment>
<dbReference type="WBParaSite" id="Pan_g11413.t1">
    <property type="protein sequence ID" value="Pan_g11413.t1"/>
    <property type="gene ID" value="Pan_g11413"/>
</dbReference>
<evidence type="ECO:0000256" key="7">
    <source>
        <dbReference type="ARBA" id="ARBA00023273"/>
    </source>
</evidence>
<dbReference type="GO" id="GO:0042995">
    <property type="term" value="C:cell projection"/>
    <property type="evidence" value="ECO:0007669"/>
    <property type="project" value="UniProtKB-SubCell"/>
</dbReference>
<reference evidence="11" key="1">
    <citation type="journal article" date="2013" name="Genetics">
        <title>The draft genome and transcriptome of Panagrellus redivivus are shaped by the harsh demands of a free-living lifestyle.</title>
        <authorList>
            <person name="Srinivasan J."/>
            <person name="Dillman A.R."/>
            <person name="Macchietto M.G."/>
            <person name="Heikkinen L."/>
            <person name="Lakso M."/>
            <person name="Fracchia K.M."/>
            <person name="Antoshechkin I."/>
            <person name="Mortazavi A."/>
            <person name="Wong G."/>
            <person name="Sternberg P.W."/>
        </authorList>
    </citation>
    <scope>NUCLEOTIDE SEQUENCE [LARGE SCALE GENOMIC DNA]</scope>
    <source>
        <strain evidence="11">MT8872</strain>
    </source>
</reference>
<organism evidence="11 12">
    <name type="scientific">Panagrellus redivivus</name>
    <name type="common">Microworm</name>
    <dbReference type="NCBI Taxonomy" id="6233"/>
    <lineage>
        <taxon>Eukaryota</taxon>
        <taxon>Metazoa</taxon>
        <taxon>Ecdysozoa</taxon>
        <taxon>Nematoda</taxon>
        <taxon>Chromadorea</taxon>
        <taxon>Rhabditida</taxon>
        <taxon>Tylenchina</taxon>
        <taxon>Panagrolaimomorpha</taxon>
        <taxon>Panagrolaimoidea</taxon>
        <taxon>Panagrolaimidae</taxon>
        <taxon>Panagrellus</taxon>
    </lineage>
</organism>
<keyword evidence="6" id="KW-0040">ANK repeat</keyword>
<evidence type="ECO:0000256" key="3">
    <source>
        <dbReference type="ARBA" id="ARBA00022737"/>
    </source>
</evidence>
<evidence type="ECO:0000313" key="12">
    <source>
        <dbReference type="WBParaSite" id="Pan_g11413.t1"/>
    </source>
</evidence>
<name>A0A7E4ZQP2_PANRE</name>
<evidence type="ECO:0000256" key="9">
    <source>
        <dbReference type="SAM" id="SignalP"/>
    </source>
</evidence>
<dbReference type="InterPro" id="IPR052452">
    <property type="entry name" value="Ankyrin-MYND_dom_contain_2"/>
</dbReference>
<keyword evidence="4 8" id="KW-0863">Zinc-finger</keyword>
<dbReference type="AlphaFoldDB" id="A0A7E4ZQP2"/>
<dbReference type="PANTHER" id="PTHR24150:SF8">
    <property type="entry name" value="ANKYRIN REPEAT AND MYND DOMAIN-CONTAINING PROTEIN 2"/>
    <property type="match status" value="1"/>
</dbReference>
<feature type="domain" description="MYND-type" evidence="10">
    <location>
        <begin position="113"/>
        <end position="149"/>
    </location>
</feature>
<keyword evidence="2" id="KW-0479">Metal-binding</keyword>
<evidence type="ECO:0000256" key="6">
    <source>
        <dbReference type="ARBA" id="ARBA00023043"/>
    </source>
</evidence>
<keyword evidence="11" id="KW-1185">Reference proteome</keyword>
<dbReference type="SUPFAM" id="SSF144232">
    <property type="entry name" value="HIT/MYND zinc finger-like"/>
    <property type="match status" value="1"/>
</dbReference>
<keyword evidence="9" id="KW-0732">Signal</keyword>
<dbReference type="Pfam" id="PF01753">
    <property type="entry name" value="zf-MYND"/>
    <property type="match status" value="1"/>
</dbReference>
<evidence type="ECO:0000313" key="11">
    <source>
        <dbReference type="Proteomes" id="UP000492821"/>
    </source>
</evidence>
<protein>
    <submittedName>
        <fullName evidence="12">MYND-type domain-containing protein</fullName>
    </submittedName>
</protein>
<evidence type="ECO:0000256" key="5">
    <source>
        <dbReference type="ARBA" id="ARBA00022833"/>
    </source>
</evidence>
<dbReference type="GO" id="GO:0008270">
    <property type="term" value="F:zinc ion binding"/>
    <property type="evidence" value="ECO:0007669"/>
    <property type="project" value="UniProtKB-KW"/>
</dbReference>
<evidence type="ECO:0000256" key="8">
    <source>
        <dbReference type="PROSITE-ProRule" id="PRU00134"/>
    </source>
</evidence>
<accession>A0A7E4ZQP2</accession>
<sequence length="180" mass="20487">MGKNACALWFILYTLRELLKFVDTHADDKKTPKDLMLAFAKKLLAMDPSDLVRKPTEMFLRTAIRSFPYHNSLLFQTLAKSVAKVEFGQLPTTYMLLLQGLYGVRYVETSRFCATCGISSATKQCPKCKLPYCSADCQRFDWPIHKKCCEAISKRPLPGGDTATYIELNEDKLKDVKIED</sequence>
<proteinExistence type="predicted"/>
<evidence type="ECO:0000256" key="2">
    <source>
        <dbReference type="ARBA" id="ARBA00022723"/>
    </source>
</evidence>
<reference evidence="12" key="2">
    <citation type="submission" date="2020-10" db="UniProtKB">
        <authorList>
            <consortium name="WormBaseParasite"/>
        </authorList>
    </citation>
    <scope>IDENTIFICATION</scope>
</reference>
<evidence type="ECO:0000256" key="1">
    <source>
        <dbReference type="ARBA" id="ARBA00004316"/>
    </source>
</evidence>
<dbReference type="PANTHER" id="PTHR24150">
    <property type="entry name" value="ANKYRIN REPEAT AND MYND DOMAIN-CONTAINING PROTEIN 2"/>
    <property type="match status" value="1"/>
</dbReference>
<evidence type="ECO:0000259" key="10">
    <source>
        <dbReference type="PROSITE" id="PS50865"/>
    </source>
</evidence>
<dbReference type="Proteomes" id="UP000492821">
    <property type="component" value="Unassembled WGS sequence"/>
</dbReference>
<dbReference type="Gene3D" id="6.10.140.2220">
    <property type="match status" value="1"/>
</dbReference>
<dbReference type="InterPro" id="IPR002893">
    <property type="entry name" value="Znf_MYND"/>
</dbReference>
<feature type="signal peptide" evidence="9">
    <location>
        <begin position="1"/>
        <end position="26"/>
    </location>
</feature>
<dbReference type="PROSITE" id="PS50865">
    <property type="entry name" value="ZF_MYND_2"/>
    <property type="match status" value="1"/>
</dbReference>